<dbReference type="AlphaFoldDB" id="A0A8J2U2Z4"/>
<comment type="caution">
    <text evidence="1">The sequence shown here is derived from an EMBL/GenBank/DDBJ whole genome shotgun (WGS) entry which is preliminary data.</text>
</comment>
<accession>A0A8J2U2Z4</accession>
<keyword evidence="2" id="KW-1185">Reference proteome</keyword>
<dbReference type="PANTHER" id="PTHR36175">
    <property type="entry name" value="CYANOPHYCINASE"/>
    <property type="match status" value="1"/>
</dbReference>
<dbReference type="SUPFAM" id="SSF52317">
    <property type="entry name" value="Class I glutamine amidotransferase-like"/>
    <property type="match status" value="1"/>
</dbReference>
<dbReference type="EMBL" id="BMDX01000003">
    <property type="protein sequence ID" value="GGA68231.1"/>
    <property type="molecule type" value="Genomic_DNA"/>
</dbReference>
<dbReference type="PANTHER" id="PTHR36175:SF1">
    <property type="entry name" value="CYANOPHYCINASE"/>
    <property type="match status" value="1"/>
</dbReference>
<dbReference type="Proteomes" id="UP000619743">
    <property type="component" value="Unassembled WGS sequence"/>
</dbReference>
<evidence type="ECO:0000313" key="1">
    <source>
        <dbReference type="EMBL" id="GGA68231.1"/>
    </source>
</evidence>
<proteinExistence type="predicted"/>
<dbReference type="CDD" id="cd03145">
    <property type="entry name" value="GAT1_cyanophycinase"/>
    <property type="match status" value="1"/>
</dbReference>
<name>A0A8J2U2Z4_9GAMM</name>
<evidence type="ECO:0000313" key="2">
    <source>
        <dbReference type="Proteomes" id="UP000619743"/>
    </source>
</evidence>
<evidence type="ECO:0008006" key="3">
    <source>
        <dbReference type="Google" id="ProtNLM"/>
    </source>
</evidence>
<dbReference type="InterPro" id="IPR029062">
    <property type="entry name" value="Class_I_gatase-like"/>
</dbReference>
<protein>
    <recommendedName>
        <fullName evidence="3">Cyanophycinase</fullName>
    </recommendedName>
</protein>
<reference evidence="2" key="1">
    <citation type="journal article" date="2019" name="Int. J. Syst. Evol. Microbiol.">
        <title>The Global Catalogue of Microorganisms (GCM) 10K type strain sequencing project: providing services to taxonomists for standard genome sequencing and annotation.</title>
        <authorList>
            <consortium name="The Broad Institute Genomics Platform"/>
            <consortium name="The Broad Institute Genome Sequencing Center for Infectious Disease"/>
            <person name="Wu L."/>
            <person name="Ma J."/>
        </authorList>
    </citation>
    <scope>NUCLEOTIDE SEQUENCE [LARGE SCALE GENOMIC DNA]</scope>
    <source>
        <strain evidence="2">CGMCC 1.10130</strain>
    </source>
</reference>
<sequence length="509" mass="55203">MLTAIASPLGQQQLSKHELVDLIKASRIEYQGNTINGYDLYRQSSDAEWYRIQDHLEVGQFQQNGQRLTENVALEHNKNLHSRHIYQQFIAMAKQVSTAQSPSILVVTASARDPFEAVDFYRNAFISAGAKSVQWLPLDAALQHARRANQGADCQQLPQLHATIQGVHNRAAVYPDLVELQQQHCHKPELTLAMIEQADGIFINGGDQSLTVQAFRHSDGSDSAELTLIKQKLAAGNLVVGGTSAGTAVQSGNPTDSLAMITNGSSINAVRYGAFASLATAENCDKDGSCGELPDNALSYKQDGGLGLFHWGITDTHFAERGRHTRLAILAKQTGSRLGFGVDEATALLANTKVPEQAMQVIGQGGVHVLDIHQATLAQSDAGISFSNARWHGFFANDQFQVAADGSVQFVDKDQETVNEAKKPTQPVSVTLADDSGVFYNATLRQQGQWLAQQVVTGDIKSPSQQQTASEFTLSLTADQQTYVVCQPESQQPQCSWLNMALSVSPAPH</sequence>
<gene>
    <name evidence="1" type="ORF">GCM10011369_07350</name>
</gene>
<dbReference type="Gene3D" id="3.40.50.880">
    <property type="match status" value="1"/>
</dbReference>
<organism evidence="1 2">
    <name type="scientific">Neiella marina</name>
    <dbReference type="NCBI Taxonomy" id="508461"/>
    <lineage>
        <taxon>Bacteria</taxon>
        <taxon>Pseudomonadati</taxon>
        <taxon>Pseudomonadota</taxon>
        <taxon>Gammaproteobacteria</taxon>
        <taxon>Alteromonadales</taxon>
        <taxon>Echinimonadaceae</taxon>
        <taxon>Neiella</taxon>
    </lineage>
</organism>